<evidence type="ECO:0000313" key="1">
    <source>
        <dbReference type="EMBL" id="GAI28592.1"/>
    </source>
</evidence>
<dbReference type="AlphaFoldDB" id="X1MAE0"/>
<accession>X1MAE0</accession>
<name>X1MAE0_9ZZZZ</name>
<comment type="caution">
    <text evidence="1">The sequence shown here is derived from an EMBL/GenBank/DDBJ whole genome shotgun (WGS) entry which is preliminary data.</text>
</comment>
<reference evidence="1" key="1">
    <citation type="journal article" date="2014" name="Front. Microbiol.">
        <title>High frequency of phylogenetically diverse reductive dehalogenase-homologous genes in deep subseafloor sedimentary metagenomes.</title>
        <authorList>
            <person name="Kawai M."/>
            <person name="Futagami T."/>
            <person name="Toyoda A."/>
            <person name="Takaki Y."/>
            <person name="Nishi S."/>
            <person name="Hori S."/>
            <person name="Arai W."/>
            <person name="Tsubouchi T."/>
            <person name="Morono Y."/>
            <person name="Uchiyama I."/>
            <person name="Ito T."/>
            <person name="Fujiyama A."/>
            <person name="Inagaki F."/>
            <person name="Takami H."/>
        </authorList>
    </citation>
    <scope>NUCLEOTIDE SEQUENCE</scope>
    <source>
        <strain evidence="1">Expedition CK06-06</strain>
    </source>
</reference>
<organism evidence="1">
    <name type="scientific">marine sediment metagenome</name>
    <dbReference type="NCBI Taxonomy" id="412755"/>
    <lineage>
        <taxon>unclassified sequences</taxon>
        <taxon>metagenomes</taxon>
        <taxon>ecological metagenomes</taxon>
    </lineage>
</organism>
<feature type="non-terminal residue" evidence="1">
    <location>
        <position position="1"/>
    </location>
</feature>
<dbReference type="EMBL" id="BARV01017899">
    <property type="protein sequence ID" value="GAI28592.1"/>
    <property type="molecule type" value="Genomic_DNA"/>
</dbReference>
<sequence length="82" mass="9222">KDDDNSFNCSIEEKVPGLLRELSDLLYSPKSAKQYAEAAAIFYKELKEAGMTDEQAFELTSQYLSTLNLGKMMGKFGRHGHD</sequence>
<protein>
    <submittedName>
        <fullName evidence="1">Uncharacterized protein</fullName>
    </submittedName>
</protein>
<gene>
    <name evidence="1" type="ORF">S06H3_30400</name>
</gene>
<proteinExistence type="predicted"/>